<dbReference type="InterPro" id="IPR028098">
    <property type="entry name" value="Glyco_trans_4-like_N"/>
</dbReference>
<organism evidence="3 4">
    <name type="scientific">Paenibacillus roseopurpureus</name>
    <dbReference type="NCBI Taxonomy" id="2918901"/>
    <lineage>
        <taxon>Bacteria</taxon>
        <taxon>Bacillati</taxon>
        <taxon>Bacillota</taxon>
        <taxon>Bacilli</taxon>
        <taxon>Bacillales</taxon>
        <taxon>Paenibacillaceae</taxon>
        <taxon>Paenibacillus</taxon>
    </lineage>
</organism>
<evidence type="ECO:0000259" key="1">
    <source>
        <dbReference type="Pfam" id="PF00534"/>
    </source>
</evidence>
<evidence type="ECO:0000259" key="2">
    <source>
        <dbReference type="Pfam" id="PF13439"/>
    </source>
</evidence>
<dbReference type="AlphaFoldDB" id="A0AA96LPM7"/>
<reference evidence="3" key="1">
    <citation type="submission" date="2022-02" db="EMBL/GenBank/DDBJ databases">
        <title>Paenibacillus sp. MBLB1832 Whole Genome Shotgun Sequencing.</title>
        <authorList>
            <person name="Hwang C.Y."/>
            <person name="Cho E.-S."/>
            <person name="Seo M.-J."/>
        </authorList>
    </citation>
    <scope>NUCLEOTIDE SEQUENCE</scope>
    <source>
        <strain evidence="3">MBLB1832</strain>
    </source>
</reference>
<dbReference type="PANTHER" id="PTHR12526:SF630">
    <property type="entry name" value="GLYCOSYLTRANSFERASE"/>
    <property type="match status" value="1"/>
</dbReference>
<keyword evidence="4" id="KW-1185">Reference proteome</keyword>
<dbReference type="Proteomes" id="UP001304650">
    <property type="component" value="Chromosome"/>
</dbReference>
<name>A0AA96LPM7_9BACL</name>
<feature type="domain" description="Glycosyl transferase family 1" evidence="1">
    <location>
        <begin position="184"/>
        <end position="351"/>
    </location>
</feature>
<dbReference type="RefSeq" id="WP_314797873.1">
    <property type="nucleotide sequence ID" value="NZ_CP130319.1"/>
</dbReference>
<feature type="domain" description="Glycosyltransferase subfamily 4-like N-terminal" evidence="2">
    <location>
        <begin position="12"/>
        <end position="177"/>
    </location>
</feature>
<sequence length="376" mass="42645">MKTKLMIVVQSPGGVERYIQMLLKYLNRAKYEIILVCSFDFKEKNYINLVDTFVNINMCRELNLKIDAKGVLVLRKIIKEYQPDILYLQSSKAGALARISALGIETKVVYNPHGWAFCMDTSNKKKIFYRIIEKFLAFLKTDSIVAISECEKKRAILNMICKPQKIEKILNGIDIEQLDSELVDKRTARKKVGIPENSYVIGLVGRICYNKAPEIFLEAASKIKLKIPNAFFVLVGDGPDRSRVEELIKEHKLEGCTMITGWTDAPFLYQCCFDQGMLLTRWEGFGLVLAEYMLANVPIIATNVDSIPELITDGETGLLVKVNDADSTAAASIRIFKDKELKEKLIKSGNQRVRKKFNVKRVAEEHEKLFNSLGAS</sequence>
<proteinExistence type="predicted"/>
<dbReference type="Gene3D" id="3.40.50.2000">
    <property type="entry name" value="Glycogen Phosphorylase B"/>
    <property type="match status" value="2"/>
</dbReference>
<dbReference type="PANTHER" id="PTHR12526">
    <property type="entry name" value="GLYCOSYLTRANSFERASE"/>
    <property type="match status" value="1"/>
</dbReference>
<dbReference type="Pfam" id="PF13439">
    <property type="entry name" value="Glyco_transf_4"/>
    <property type="match status" value="1"/>
</dbReference>
<dbReference type="Pfam" id="PF00534">
    <property type="entry name" value="Glycos_transf_1"/>
    <property type="match status" value="1"/>
</dbReference>
<accession>A0AA96LPM7</accession>
<dbReference type="SUPFAM" id="SSF53756">
    <property type="entry name" value="UDP-Glycosyltransferase/glycogen phosphorylase"/>
    <property type="match status" value="1"/>
</dbReference>
<dbReference type="GO" id="GO:0016757">
    <property type="term" value="F:glycosyltransferase activity"/>
    <property type="evidence" value="ECO:0007669"/>
    <property type="project" value="InterPro"/>
</dbReference>
<dbReference type="InterPro" id="IPR001296">
    <property type="entry name" value="Glyco_trans_1"/>
</dbReference>
<gene>
    <name evidence="3" type="ORF">MJB10_20745</name>
</gene>
<evidence type="ECO:0000313" key="4">
    <source>
        <dbReference type="Proteomes" id="UP001304650"/>
    </source>
</evidence>
<dbReference type="KEGG" id="proo:MJB10_20745"/>
<protein>
    <submittedName>
        <fullName evidence="3">Glycosyltransferase family 4 protein</fullName>
    </submittedName>
</protein>
<dbReference type="CDD" id="cd03808">
    <property type="entry name" value="GT4_CapM-like"/>
    <property type="match status" value="1"/>
</dbReference>
<evidence type="ECO:0000313" key="3">
    <source>
        <dbReference type="EMBL" id="WNR43513.1"/>
    </source>
</evidence>
<dbReference type="EMBL" id="CP130319">
    <property type="protein sequence ID" value="WNR43513.1"/>
    <property type="molecule type" value="Genomic_DNA"/>
</dbReference>